<evidence type="ECO:0000313" key="2">
    <source>
        <dbReference type="EMBL" id="OUN56832.1"/>
    </source>
</evidence>
<reference evidence="2" key="2">
    <citation type="journal article" date="2018" name="BMC Genomics">
        <title>Whole genome sequencing and function prediction of 133 gut anaerobes isolated from chicken caecum in pure cultures.</title>
        <authorList>
            <person name="Medvecky M."/>
            <person name="Cejkova D."/>
            <person name="Polansky O."/>
            <person name="Karasova D."/>
            <person name="Kubasova T."/>
            <person name="Cizek A."/>
            <person name="Rychlik I."/>
        </authorList>
    </citation>
    <scope>NUCLEOTIDE SEQUENCE</scope>
    <source>
        <strain evidence="2">An67</strain>
    </source>
</reference>
<evidence type="ECO:0000313" key="3">
    <source>
        <dbReference type="EMBL" id="RHH34379.1"/>
    </source>
</evidence>
<gene>
    <name evidence="2" type="ORF">B5G17_00120</name>
    <name evidence="3" type="ORF">DW216_00130</name>
    <name evidence="1" type="ORF">GAP48_04985</name>
</gene>
<dbReference type="AlphaFoldDB" id="A0A1Y3V6U5"/>
<reference evidence="3 5" key="3">
    <citation type="submission" date="2018-08" db="EMBL/GenBank/DDBJ databases">
        <title>A genome reference for cultivated species of the human gut microbiota.</title>
        <authorList>
            <person name="Zou Y."/>
            <person name="Xue W."/>
            <person name="Luo G."/>
        </authorList>
    </citation>
    <scope>NUCLEOTIDE SEQUENCE [LARGE SCALE GENOMIC DNA]</scope>
    <source>
        <strain evidence="3 5">AM18-14LB</strain>
    </source>
</reference>
<sequence length="91" mass="10781">MVIVAFSFLFFPSLQSPFPCGAKFFWWRRNLRIKPLFQGIEILFLRIKALFIETESLFYFCIGTKVSFRGEKSKFWWGESSYLSANAFTEI</sequence>
<dbReference type="Proteomes" id="UP000283766">
    <property type="component" value="Unassembled WGS sequence"/>
</dbReference>
<organism evidence="2 4">
    <name type="scientific">Bacteroides uniformis</name>
    <dbReference type="NCBI Taxonomy" id="820"/>
    <lineage>
        <taxon>Bacteria</taxon>
        <taxon>Pseudomonadati</taxon>
        <taxon>Bacteroidota</taxon>
        <taxon>Bacteroidia</taxon>
        <taxon>Bacteroidales</taxon>
        <taxon>Bacteroidaceae</taxon>
        <taxon>Bacteroides</taxon>
    </lineage>
</organism>
<dbReference type="EMBL" id="WCTJ01000005">
    <property type="protein sequence ID" value="KAB4257388.1"/>
    <property type="molecule type" value="Genomic_DNA"/>
</dbReference>
<reference evidence="1 6" key="4">
    <citation type="journal article" date="2019" name="Nat. Med.">
        <title>A library of human gut bacterial isolates paired with longitudinal multiomics data enables mechanistic microbiome research.</title>
        <authorList>
            <person name="Poyet M."/>
            <person name="Groussin M."/>
            <person name="Gibbons S.M."/>
            <person name="Avila-Pacheco J."/>
            <person name="Jiang X."/>
            <person name="Kearney S.M."/>
            <person name="Perrotta A.R."/>
            <person name="Berdy B."/>
            <person name="Zhao S."/>
            <person name="Lieberman T.D."/>
            <person name="Swanson P.K."/>
            <person name="Smith M."/>
            <person name="Roesemann S."/>
            <person name="Alexander J.E."/>
            <person name="Rich S.A."/>
            <person name="Livny J."/>
            <person name="Vlamakis H."/>
            <person name="Clish C."/>
            <person name="Bullock K."/>
            <person name="Deik A."/>
            <person name="Scott J."/>
            <person name="Pierce K.A."/>
            <person name="Xavier R.J."/>
            <person name="Alm E.J."/>
        </authorList>
    </citation>
    <scope>NUCLEOTIDE SEQUENCE [LARGE SCALE GENOMIC DNA]</scope>
    <source>
        <strain evidence="1 6">BIOML-A3</strain>
    </source>
</reference>
<evidence type="ECO:0000313" key="1">
    <source>
        <dbReference type="EMBL" id="KAB4257388.1"/>
    </source>
</evidence>
<dbReference type="Proteomes" id="UP000487989">
    <property type="component" value="Unassembled WGS sequence"/>
</dbReference>
<dbReference type="EMBL" id="QRJL01000001">
    <property type="protein sequence ID" value="RHH34379.1"/>
    <property type="molecule type" value="Genomic_DNA"/>
</dbReference>
<evidence type="ECO:0000313" key="4">
    <source>
        <dbReference type="Proteomes" id="UP000196329"/>
    </source>
</evidence>
<accession>A0A1Y3V6U5</accession>
<dbReference type="Proteomes" id="UP000196329">
    <property type="component" value="Unassembled WGS sequence"/>
</dbReference>
<evidence type="ECO:0000313" key="6">
    <source>
        <dbReference type="Proteomes" id="UP000487989"/>
    </source>
</evidence>
<dbReference type="EMBL" id="NFHS01000001">
    <property type="protein sequence ID" value="OUN56832.1"/>
    <property type="molecule type" value="Genomic_DNA"/>
</dbReference>
<reference evidence="4" key="1">
    <citation type="submission" date="2017-04" db="EMBL/GenBank/DDBJ databases">
        <title>Function of individual gut microbiota members based on whole genome sequencing of pure cultures obtained from chicken caecum.</title>
        <authorList>
            <person name="Medvecky M."/>
            <person name="Cejkova D."/>
            <person name="Polansky O."/>
            <person name="Karasova D."/>
            <person name="Kubasova T."/>
            <person name="Cizek A."/>
            <person name="Rychlik I."/>
        </authorList>
    </citation>
    <scope>NUCLEOTIDE SEQUENCE [LARGE SCALE GENOMIC DNA]</scope>
    <source>
        <strain evidence="4">An67</strain>
    </source>
</reference>
<protein>
    <submittedName>
        <fullName evidence="2">Uncharacterized protein</fullName>
    </submittedName>
</protein>
<name>A0A1Y3V6U5_BACUN</name>
<proteinExistence type="predicted"/>
<evidence type="ECO:0000313" key="5">
    <source>
        <dbReference type="Proteomes" id="UP000283766"/>
    </source>
</evidence>
<comment type="caution">
    <text evidence="2">The sequence shown here is derived from an EMBL/GenBank/DDBJ whole genome shotgun (WGS) entry which is preliminary data.</text>
</comment>